<protein>
    <submittedName>
        <fullName evidence="3">Uncharacterized protein</fullName>
    </submittedName>
</protein>
<comment type="caution">
    <text evidence="3">The sequence shown here is derived from an EMBL/GenBank/DDBJ whole genome shotgun (WGS) entry which is preliminary data.</text>
</comment>
<proteinExistence type="predicted"/>
<accession>A0AA39N311</accession>
<dbReference type="RefSeq" id="XP_060328855.1">
    <property type="nucleotide sequence ID" value="XM_060469781.1"/>
</dbReference>
<dbReference type="AlphaFoldDB" id="A0AA39N311"/>
<name>A0AA39N311_ARMTA</name>
<feature type="region of interest" description="Disordered" evidence="1">
    <location>
        <begin position="68"/>
        <end position="89"/>
    </location>
</feature>
<organism evidence="3 4">
    <name type="scientific">Armillaria tabescens</name>
    <name type="common">Ringless honey mushroom</name>
    <name type="synonym">Agaricus tabescens</name>
    <dbReference type="NCBI Taxonomy" id="1929756"/>
    <lineage>
        <taxon>Eukaryota</taxon>
        <taxon>Fungi</taxon>
        <taxon>Dikarya</taxon>
        <taxon>Basidiomycota</taxon>
        <taxon>Agaricomycotina</taxon>
        <taxon>Agaricomycetes</taxon>
        <taxon>Agaricomycetidae</taxon>
        <taxon>Agaricales</taxon>
        <taxon>Marasmiineae</taxon>
        <taxon>Physalacriaceae</taxon>
        <taxon>Desarmillaria</taxon>
    </lineage>
</organism>
<evidence type="ECO:0000313" key="3">
    <source>
        <dbReference type="EMBL" id="KAK0455345.1"/>
    </source>
</evidence>
<dbReference type="EMBL" id="JAUEPS010000026">
    <property type="protein sequence ID" value="KAK0455345.1"/>
    <property type="molecule type" value="Genomic_DNA"/>
</dbReference>
<keyword evidence="2" id="KW-0812">Transmembrane</keyword>
<keyword evidence="4" id="KW-1185">Reference proteome</keyword>
<evidence type="ECO:0000256" key="2">
    <source>
        <dbReference type="SAM" id="Phobius"/>
    </source>
</evidence>
<dbReference type="Proteomes" id="UP001175211">
    <property type="component" value="Unassembled WGS sequence"/>
</dbReference>
<sequence>MPRDDGIWHLIPSSGSRTHLEVTPGAAWREAPSFVMPELGDAEAHTVYGTCASASVPGDVGLLVTGPSRVDYSDPNSSKQDTNANGDSRLRSVQISCRRAITPLIGAQDEPIKVAASLGISTQILKSVRDRKRPLASWDEGGFRKASGQPADAEIRRLLASLLVLGACYAATGISLFLITVKKWREKGTGYHRGMRKATGAVDA</sequence>
<keyword evidence="2" id="KW-1133">Transmembrane helix</keyword>
<keyword evidence="2" id="KW-0472">Membrane</keyword>
<evidence type="ECO:0000256" key="1">
    <source>
        <dbReference type="SAM" id="MobiDB-lite"/>
    </source>
</evidence>
<dbReference type="GeneID" id="85353329"/>
<gene>
    <name evidence="3" type="ORF">EV420DRAFT_1481575</name>
</gene>
<reference evidence="3" key="1">
    <citation type="submission" date="2023-06" db="EMBL/GenBank/DDBJ databases">
        <authorList>
            <consortium name="Lawrence Berkeley National Laboratory"/>
            <person name="Ahrendt S."/>
            <person name="Sahu N."/>
            <person name="Indic B."/>
            <person name="Wong-Bajracharya J."/>
            <person name="Merenyi Z."/>
            <person name="Ke H.-M."/>
            <person name="Monk M."/>
            <person name="Kocsube S."/>
            <person name="Drula E."/>
            <person name="Lipzen A."/>
            <person name="Balint B."/>
            <person name="Henrissat B."/>
            <person name="Andreopoulos B."/>
            <person name="Martin F.M."/>
            <person name="Harder C.B."/>
            <person name="Rigling D."/>
            <person name="Ford K.L."/>
            <person name="Foster G.D."/>
            <person name="Pangilinan J."/>
            <person name="Papanicolaou A."/>
            <person name="Barry K."/>
            <person name="LaButti K."/>
            <person name="Viragh M."/>
            <person name="Koriabine M."/>
            <person name="Yan M."/>
            <person name="Riley R."/>
            <person name="Champramary S."/>
            <person name="Plett K.L."/>
            <person name="Tsai I.J."/>
            <person name="Slot J."/>
            <person name="Sipos G."/>
            <person name="Plett J."/>
            <person name="Nagy L.G."/>
            <person name="Grigoriev I.V."/>
        </authorList>
    </citation>
    <scope>NUCLEOTIDE SEQUENCE</scope>
    <source>
        <strain evidence="3">CCBAS 213</strain>
    </source>
</reference>
<feature type="transmembrane region" description="Helical" evidence="2">
    <location>
        <begin position="158"/>
        <end position="179"/>
    </location>
</feature>
<evidence type="ECO:0000313" key="4">
    <source>
        <dbReference type="Proteomes" id="UP001175211"/>
    </source>
</evidence>
<feature type="compositionally biased region" description="Polar residues" evidence="1">
    <location>
        <begin position="74"/>
        <end position="89"/>
    </location>
</feature>